<keyword evidence="6" id="KW-0560">Oxidoreductase</keyword>
<sequence length="500" mass="56271">MPVSPVRLVVLLAIPAVLVWFAAQIYRQYRRLRHIPGPRFAGLSKWWIIRATWSGRTHLDYYEACQTYGNVVRISPHDVVTSDIDLVKRILAVRSPYKRSNWYNGLRFNPAENNILSMRDDKVHSILRSKMAAGYSGKDVEKLELKIDNTVLNLIKLIQEYAFASKPLDLTRKVHFLAIDVISELAFGKSFGDLTSDADVHDYIATMEKYLPTLVVSTVISWFIPMLGLPIFRPFLPSEHDVVGVGHITGIAKRVASERFGPEKIVRRDMVGSFVARGLTQAQTESEIAAQLVAGSDTTATAMGATLLHIITNPRVLSQLQQEIAQTPLSRPVARDAEIRTMTYLQAVIKEGLRIFPPITGFMSKEVPADGDTWKGMCFPPGTRIGLCMWGICRNAHVWGTDADQFRPERWLNASPEQRAVMDSTLDLVFGSGKWGCLGRNIAQLELNKVLVELLRRFDFNLVDPTRPWKATSCVVFQLSNLWVRASIRDQSLVLVPTEE</sequence>
<proteinExistence type="predicted"/>
<accession>A0A168F9X7</accession>
<keyword evidence="5" id="KW-1133">Transmembrane helix</keyword>
<evidence type="ECO:0000313" key="7">
    <source>
        <dbReference type="Proteomes" id="UP000078544"/>
    </source>
</evidence>
<dbReference type="PANTHER" id="PTHR24305:SF168">
    <property type="entry name" value="P450, PUTATIVE (EUROFUNG)-RELATED"/>
    <property type="match status" value="1"/>
</dbReference>
<dbReference type="InterPro" id="IPR050121">
    <property type="entry name" value="Cytochrome_P450_monoxygenase"/>
</dbReference>
<dbReference type="OrthoDB" id="3934656at2759"/>
<reference evidence="6 7" key="1">
    <citation type="journal article" date="2016" name="Genome Biol. Evol.">
        <title>Divergent and convergent evolution of fungal pathogenicity.</title>
        <authorList>
            <person name="Shang Y."/>
            <person name="Xiao G."/>
            <person name="Zheng P."/>
            <person name="Cen K."/>
            <person name="Zhan S."/>
            <person name="Wang C."/>
        </authorList>
    </citation>
    <scope>NUCLEOTIDE SEQUENCE [LARGE SCALE GENOMIC DNA]</scope>
    <source>
        <strain evidence="6 7">RCEF 2490</strain>
    </source>
</reference>
<dbReference type="GO" id="GO:0020037">
    <property type="term" value="F:heme binding"/>
    <property type="evidence" value="ECO:0007669"/>
    <property type="project" value="InterPro"/>
</dbReference>
<feature type="binding site" description="axial binding residue" evidence="4">
    <location>
        <position position="437"/>
    </location>
    <ligand>
        <name>heme</name>
        <dbReference type="ChEBI" id="CHEBI:30413"/>
    </ligand>
    <ligandPart>
        <name>Fe</name>
        <dbReference type="ChEBI" id="CHEBI:18248"/>
    </ligandPart>
</feature>
<protein>
    <submittedName>
        <fullName evidence="6">Benzoate 4-monooxygenase cytochrome P450</fullName>
    </submittedName>
</protein>
<gene>
    <name evidence="6" type="ORF">AAL_02213</name>
</gene>
<name>A0A168F9X7_9HYPO</name>
<dbReference type="Pfam" id="PF00067">
    <property type="entry name" value="p450"/>
    <property type="match status" value="1"/>
</dbReference>
<evidence type="ECO:0000313" key="6">
    <source>
        <dbReference type="EMBL" id="KZZ99641.1"/>
    </source>
</evidence>
<organism evidence="6 7">
    <name type="scientific">Moelleriella libera RCEF 2490</name>
    <dbReference type="NCBI Taxonomy" id="1081109"/>
    <lineage>
        <taxon>Eukaryota</taxon>
        <taxon>Fungi</taxon>
        <taxon>Dikarya</taxon>
        <taxon>Ascomycota</taxon>
        <taxon>Pezizomycotina</taxon>
        <taxon>Sordariomycetes</taxon>
        <taxon>Hypocreomycetidae</taxon>
        <taxon>Hypocreales</taxon>
        <taxon>Clavicipitaceae</taxon>
        <taxon>Moelleriella</taxon>
    </lineage>
</organism>
<dbReference type="Proteomes" id="UP000078544">
    <property type="component" value="Unassembled WGS sequence"/>
</dbReference>
<dbReference type="Gene3D" id="1.10.630.10">
    <property type="entry name" value="Cytochrome P450"/>
    <property type="match status" value="1"/>
</dbReference>
<dbReference type="CDD" id="cd11060">
    <property type="entry name" value="CYP57A1-like"/>
    <property type="match status" value="1"/>
</dbReference>
<evidence type="ECO:0000256" key="3">
    <source>
        <dbReference type="ARBA" id="ARBA00023004"/>
    </source>
</evidence>
<dbReference type="PRINTS" id="PR00463">
    <property type="entry name" value="EP450I"/>
</dbReference>
<comment type="cofactor">
    <cofactor evidence="4">
        <name>heme</name>
        <dbReference type="ChEBI" id="CHEBI:30413"/>
    </cofactor>
</comment>
<dbReference type="GO" id="GO:0004497">
    <property type="term" value="F:monooxygenase activity"/>
    <property type="evidence" value="ECO:0007669"/>
    <property type="project" value="UniProtKB-KW"/>
</dbReference>
<dbReference type="GO" id="GO:0016705">
    <property type="term" value="F:oxidoreductase activity, acting on paired donors, with incorporation or reduction of molecular oxygen"/>
    <property type="evidence" value="ECO:0007669"/>
    <property type="project" value="InterPro"/>
</dbReference>
<keyword evidence="3 4" id="KW-0408">Iron</keyword>
<feature type="transmembrane region" description="Helical" evidence="5">
    <location>
        <begin position="210"/>
        <end position="232"/>
    </location>
</feature>
<keyword evidence="2 4" id="KW-0479">Metal-binding</keyword>
<dbReference type="EMBL" id="AZGY01000003">
    <property type="protein sequence ID" value="KZZ99641.1"/>
    <property type="molecule type" value="Genomic_DNA"/>
</dbReference>
<evidence type="ECO:0000256" key="1">
    <source>
        <dbReference type="ARBA" id="ARBA00022617"/>
    </source>
</evidence>
<dbReference type="AlphaFoldDB" id="A0A168F9X7"/>
<dbReference type="SUPFAM" id="SSF48264">
    <property type="entry name" value="Cytochrome P450"/>
    <property type="match status" value="1"/>
</dbReference>
<feature type="transmembrane region" description="Helical" evidence="5">
    <location>
        <begin position="6"/>
        <end position="26"/>
    </location>
</feature>
<dbReference type="InterPro" id="IPR001128">
    <property type="entry name" value="Cyt_P450"/>
</dbReference>
<dbReference type="GO" id="GO:0005506">
    <property type="term" value="F:iron ion binding"/>
    <property type="evidence" value="ECO:0007669"/>
    <property type="project" value="InterPro"/>
</dbReference>
<keyword evidence="7" id="KW-1185">Reference proteome</keyword>
<evidence type="ECO:0000256" key="4">
    <source>
        <dbReference type="PIRSR" id="PIRSR602401-1"/>
    </source>
</evidence>
<keyword evidence="5" id="KW-0812">Transmembrane</keyword>
<comment type="caution">
    <text evidence="6">The sequence shown here is derived from an EMBL/GenBank/DDBJ whole genome shotgun (WGS) entry which is preliminary data.</text>
</comment>
<keyword evidence="5" id="KW-0472">Membrane</keyword>
<evidence type="ECO:0000256" key="2">
    <source>
        <dbReference type="ARBA" id="ARBA00022723"/>
    </source>
</evidence>
<dbReference type="InterPro" id="IPR002401">
    <property type="entry name" value="Cyt_P450_E_grp-I"/>
</dbReference>
<keyword evidence="6" id="KW-0503">Monooxygenase</keyword>
<evidence type="ECO:0000256" key="5">
    <source>
        <dbReference type="SAM" id="Phobius"/>
    </source>
</evidence>
<keyword evidence="1 4" id="KW-0349">Heme</keyword>
<dbReference type="PANTHER" id="PTHR24305">
    <property type="entry name" value="CYTOCHROME P450"/>
    <property type="match status" value="1"/>
</dbReference>
<dbReference type="STRING" id="1081109.A0A168F9X7"/>
<dbReference type="PRINTS" id="PR00385">
    <property type="entry name" value="P450"/>
</dbReference>
<dbReference type="InterPro" id="IPR036396">
    <property type="entry name" value="Cyt_P450_sf"/>
</dbReference>